<sequence>MNLLMVIFGLVAILSVIGTIQGFKERNVLSIVFNVASAVIFGGFTIATIVFQGYPPVLVH</sequence>
<dbReference type="EMBL" id="JAUBDI010000002">
    <property type="protein sequence ID" value="MDW0112252.1"/>
    <property type="molecule type" value="Genomic_DNA"/>
</dbReference>
<proteinExistence type="predicted"/>
<comment type="caution">
    <text evidence="2">The sequence shown here is derived from an EMBL/GenBank/DDBJ whole genome shotgun (WGS) entry which is preliminary data.</text>
</comment>
<name>A0ABU4G9J5_9BACL</name>
<accession>A0ABU4G9J5</accession>
<feature type="transmembrane region" description="Helical" evidence="1">
    <location>
        <begin position="28"/>
        <end position="51"/>
    </location>
</feature>
<keyword evidence="1" id="KW-1133">Transmembrane helix</keyword>
<organism evidence="2 3">
    <name type="scientific">Sporosarcina saromensis</name>
    <dbReference type="NCBI Taxonomy" id="359365"/>
    <lineage>
        <taxon>Bacteria</taxon>
        <taxon>Bacillati</taxon>
        <taxon>Bacillota</taxon>
        <taxon>Bacilli</taxon>
        <taxon>Bacillales</taxon>
        <taxon>Caryophanaceae</taxon>
        <taxon>Sporosarcina</taxon>
    </lineage>
</organism>
<gene>
    <name evidence="2" type="ORF">QT711_03580</name>
</gene>
<dbReference type="InterPro" id="IPR024490">
    <property type="entry name" value="DUF2759"/>
</dbReference>
<dbReference type="Proteomes" id="UP001282284">
    <property type="component" value="Unassembled WGS sequence"/>
</dbReference>
<dbReference type="Pfam" id="PF10958">
    <property type="entry name" value="DUF2759"/>
    <property type="match status" value="1"/>
</dbReference>
<evidence type="ECO:0000313" key="2">
    <source>
        <dbReference type="EMBL" id="MDW0112252.1"/>
    </source>
</evidence>
<keyword evidence="1" id="KW-0472">Membrane</keyword>
<keyword evidence="3" id="KW-1185">Reference proteome</keyword>
<reference evidence="2 3" key="1">
    <citation type="submission" date="2023-06" db="EMBL/GenBank/DDBJ databases">
        <title>Sporosarcina sp. nov., isolated from Korean traditional fermented seafood 'Jeotgal'.</title>
        <authorList>
            <person name="Yang A.I."/>
            <person name="Shin N.-R."/>
        </authorList>
    </citation>
    <scope>NUCLEOTIDE SEQUENCE [LARGE SCALE GENOMIC DNA]</scope>
    <source>
        <strain evidence="2 3">KCTC13119</strain>
    </source>
</reference>
<protein>
    <submittedName>
        <fullName evidence="2">DUF2759 domain-containing protein</fullName>
    </submittedName>
</protein>
<dbReference type="RefSeq" id="WP_317942145.1">
    <property type="nucleotide sequence ID" value="NZ_JAUBDI010000002.1"/>
</dbReference>
<evidence type="ECO:0000313" key="3">
    <source>
        <dbReference type="Proteomes" id="UP001282284"/>
    </source>
</evidence>
<evidence type="ECO:0000256" key="1">
    <source>
        <dbReference type="SAM" id="Phobius"/>
    </source>
</evidence>
<keyword evidence="1" id="KW-0812">Transmembrane</keyword>